<keyword evidence="2" id="KW-1003">Cell membrane</keyword>
<keyword evidence="9" id="KW-1185">Reference proteome</keyword>
<dbReference type="RefSeq" id="WP_036852453.1">
    <property type="nucleotide sequence ID" value="NZ_JQJD01000051.1"/>
</dbReference>
<accession>A0A0A2ENU1</accession>
<dbReference type="EMBL" id="JQJD01000051">
    <property type="protein sequence ID" value="KGN79332.1"/>
    <property type="molecule type" value="Genomic_DNA"/>
</dbReference>
<dbReference type="eggNOG" id="COG1668">
    <property type="taxonomic scope" value="Bacteria"/>
</dbReference>
<protein>
    <submittedName>
        <fullName evidence="8">Membrane protein</fullName>
    </submittedName>
</protein>
<dbReference type="Proteomes" id="UP000030125">
    <property type="component" value="Unassembled WGS sequence"/>
</dbReference>
<feature type="transmembrane region" description="Helical" evidence="6">
    <location>
        <begin position="248"/>
        <end position="267"/>
    </location>
</feature>
<keyword evidence="3 6" id="KW-0812">Transmembrane</keyword>
<gene>
    <name evidence="8" type="ORF">HQ35_08555</name>
</gene>
<evidence type="ECO:0000256" key="3">
    <source>
        <dbReference type="ARBA" id="ARBA00022692"/>
    </source>
</evidence>
<evidence type="ECO:0000313" key="8">
    <source>
        <dbReference type="EMBL" id="KGN79332.1"/>
    </source>
</evidence>
<evidence type="ECO:0000256" key="6">
    <source>
        <dbReference type="SAM" id="Phobius"/>
    </source>
</evidence>
<evidence type="ECO:0000259" key="7">
    <source>
        <dbReference type="Pfam" id="PF12698"/>
    </source>
</evidence>
<dbReference type="AlphaFoldDB" id="A0A0A2ENU1"/>
<dbReference type="PANTHER" id="PTHR30294:SF47">
    <property type="entry name" value="INNER MEMBRANE TRANSPORT PERMEASE YHHJ"/>
    <property type="match status" value="1"/>
</dbReference>
<feature type="transmembrane region" description="Helical" evidence="6">
    <location>
        <begin position="307"/>
        <end position="327"/>
    </location>
</feature>
<dbReference type="Pfam" id="PF12698">
    <property type="entry name" value="ABC2_membrane_3"/>
    <property type="match status" value="1"/>
</dbReference>
<comment type="caution">
    <text evidence="8">The sequence shown here is derived from an EMBL/GenBank/DDBJ whole genome shotgun (WGS) entry which is preliminary data.</text>
</comment>
<name>A0A0A2ENU1_PORCN</name>
<dbReference type="PANTHER" id="PTHR30294">
    <property type="entry name" value="MEMBRANE COMPONENT OF ABC TRANSPORTER YHHJ-RELATED"/>
    <property type="match status" value="1"/>
</dbReference>
<dbReference type="GO" id="GO:0140359">
    <property type="term" value="F:ABC-type transporter activity"/>
    <property type="evidence" value="ECO:0007669"/>
    <property type="project" value="InterPro"/>
</dbReference>
<dbReference type="InterPro" id="IPR013525">
    <property type="entry name" value="ABC2_TM"/>
</dbReference>
<reference evidence="8 9" key="1">
    <citation type="submission" date="2014-08" db="EMBL/GenBank/DDBJ databases">
        <title>Porphyromonas cangingivalis strain:COT-109_OH1386 Genome sequencing.</title>
        <authorList>
            <person name="Wallis C."/>
            <person name="Deusch O."/>
            <person name="O'Flynn C."/>
            <person name="Davis I."/>
            <person name="Jospin G."/>
            <person name="Darling A.E."/>
            <person name="Coil D.A."/>
            <person name="Alexiev A."/>
            <person name="Horsfall A."/>
            <person name="Kirkwood N."/>
            <person name="Harris S."/>
            <person name="Eisen J.A."/>
        </authorList>
    </citation>
    <scope>NUCLEOTIDE SEQUENCE [LARGE SCALE GENOMIC DNA]</scope>
    <source>
        <strain evidence="9">COT-109 OH1386</strain>
    </source>
</reference>
<feature type="transmembrane region" description="Helical" evidence="6">
    <location>
        <begin position="197"/>
        <end position="217"/>
    </location>
</feature>
<dbReference type="InterPro" id="IPR051449">
    <property type="entry name" value="ABC-2_transporter_component"/>
</dbReference>
<evidence type="ECO:0000256" key="2">
    <source>
        <dbReference type="ARBA" id="ARBA00022475"/>
    </source>
</evidence>
<comment type="subcellular location">
    <subcellularLocation>
        <location evidence="1">Cell membrane</location>
        <topology evidence="1">Multi-pass membrane protein</topology>
    </subcellularLocation>
</comment>
<dbReference type="OrthoDB" id="9811522at2"/>
<evidence type="ECO:0000256" key="1">
    <source>
        <dbReference type="ARBA" id="ARBA00004651"/>
    </source>
</evidence>
<evidence type="ECO:0000256" key="5">
    <source>
        <dbReference type="ARBA" id="ARBA00023136"/>
    </source>
</evidence>
<feature type="transmembrane region" description="Helical" evidence="6">
    <location>
        <begin position="273"/>
        <end position="295"/>
    </location>
</feature>
<organism evidence="8 9">
    <name type="scientific">Porphyromonas cangingivalis</name>
    <dbReference type="NCBI Taxonomy" id="36874"/>
    <lineage>
        <taxon>Bacteria</taxon>
        <taxon>Pseudomonadati</taxon>
        <taxon>Bacteroidota</taxon>
        <taxon>Bacteroidia</taxon>
        <taxon>Bacteroidales</taxon>
        <taxon>Porphyromonadaceae</taxon>
        <taxon>Porphyromonas</taxon>
    </lineage>
</organism>
<dbReference type="Gene3D" id="3.40.1710.10">
    <property type="entry name" value="abc type-2 transporter like domain"/>
    <property type="match status" value="1"/>
</dbReference>
<evidence type="ECO:0000256" key="4">
    <source>
        <dbReference type="ARBA" id="ARBA00022989"/>
    </source>
</evidence>
<feature type="transmembrane region" description="Helical" evidence="6">
    <location>
        <begin position="362"/>
        <end position="379"/>
    </location>
</feature>
<feature type="transmembrane region" description="Helical" evidence="6">
    <location>
        <begin position="27"/>
        <end position="47"/>
    </location>
</feature>
<feature type="domain" description="ABC-2 type transporter transmembrane" evidence="7">
    <location>
        <begin position="28"/>
        <end position="378"/>
    </location>
</feature>
<dbReference type="STRING" id="36874.HQ34_08645"/>
<evidence type="ECO:0000313" key="9">
    <source>
        <dbReference type="Proteomes" id="UP000030125"/>
    </source>
</evidence>
<dbReference type="GO" id="GO:0005886">
    <property type="term" value="C:plasma membrane"/>
    <property type="evidence" value="ECO:0007669"/>
    <property type="project" value="UniProtKB-SubCell"/>
</dbReference>
<keyword evidence="4 6" id="KW-1133">Transmembrane helix</keyword>
<keyword evidence="5 6" id="KW-0472">Membrane</keyword>
<sequence>MDTALSKRDKIIAVAKREVRLLTSRPLFIFCMIIAPLFCYIFFTTLMSSGLPADLPAGVVDMDNSSTSRKLVRNLDVFAQTKVVSHYENASEAREAMQRGEIYGYYYLPQGLDKDLLSQRQPKISFYTNYSYLIAGSLQFRDMKMLGEMASGGAARQMLFAKGATEDQAMSFLRPIVIDTHAISNPWLNYSIYLSNGILPGILSLLIFMVTVCTVGLEIKYQTAKEWLSMAGDSIYIALSGKLLPHTIIWMIMGIFHNVFLYGYLNFPCEGGIVPMLLATALLILASQAIGIFMIGTFPMLRLGLSFASLWGVISLSVAGFSFPVMAMPKMIQALSNLFPLRHFFLIYADQALNGYAMAYSWGHYVALLAFLLLPFIVLNRLDYALRHNTYIP</sequence>
<proteinExistence type="predicted"/>